<keyword evidence="9" id="KW-1185">Reference proteome</keyword>
<evidence type="ECO:0000256" key="7">
    <source>
        <dbReference type="SAM" id="MobiDB-lite"/>
    </source>
</evidence>
<reference evidence="10" key="1">
    <citation type="submission" date="2025-08" db="UniProtKB">
        <authorList>
            <consortium name="RefSeq"/>
        </authorList>
    </citation>
    <scope>IDENTIFICATION</scope>
</reference>
<dbReference type="InterPro" id="IPR010510">
    <property type="entry name" value="FGF1-bd"/>
</dbReference>
<evidence type="ECO:0000256" key="2">
    <source>
        <dbReference type="ARBA" id="ARBA00008326"/>
    </source>
</evidence>
<feature type="compositionally biased region" description="Basic and acidic residues" evidence="7">
    <location>
        <begin position="167"/>
        <end position="183"/>
    </location>
</feature>
<evidence type="ECO:0000256" key="3">
    <source>
        <dbReference type="ARBA" id="ARBA00022525"/>
    </source>
</evidence>
<feature type="signal peptide" evidence="8">
    <location>
        <begin position="1"/>
        <end position="23"/>
    </location>
</feature>
<gene>
    <name evidence="10" type="primary">LOC103601096</name>
</gene>
<evidence type="ECO:0000256" key="8">
    <source>
        <dbReference type="SAM" id="SignalP"/>
    </source>
</evidence>
<accession>A0ABM0RSV4</accession>
<dbReference type="Proteomes" id="UP000694923">
    <property type="component" value="Unplaced"/>
</dbReference>
<dbReference type="RefSeq" id="XP_008583695.1">
    <property type="nucleotide sequence ID" value="XM_008585473.1"/>
</dbReference>
<keyword evidence="5" id="KW-1015">Disulfide bond</keyword>
<keyword evidence="6" id="KW-0340">Growth factor binding</keyword>
<evidence type="ECO:0000313" key="9">
    <source>
        <dbReference type="Proteomes" id="UP000694923"/>
    </source>
</evidence>
<evidence type="ECO:0000313" key="10">
    <source>
        <dbReference type="RefSeq" id="XP_008583695.1"/>
    </source>
</evidence>
<keyword evidence="3" id="KW-0964">Secreted</keyword>
<proteinExistence type="inferred from homology"/>
<sequence length="236" mass="26447">MRIHSLSLLSFLLLATLVLLVKGRKAVKNGHHSKMALEQRDTLGRVQIKQRDQPSKPTIKGRFVSSDQANCKWAVTEQEKGIALKAECTRMDHEFSCVFAGNPTPCLKFKESKVYWKQIARKLRSQKNICGHSKSVLKTRICGKEFPESSLKLVTSTLLGNLKPRKKETELSAREHTKAKEDSPSSQAVPQTTGNKGPECVDDLYVANQKTALEFCGESWSSLCTFFLSMIQDKSC</sequence>
<evidence type="ECO:0000256" key="6">
    <source>
        <dbReference type="ARBA" id="ARBA00023183"/>
    </source>
</evidence>
<dbReference type="PANTHER" id="PTHR15258:SF2">
    <property type="entry name" value="FIBROBLAST GROWTH FACTOR-BINDING PROTEIN 1"/>
    <property type="match status" value="1"/>
</dbReference>
<dbReference type="PANTHER" id="PTHR15258">
    <property type="entry name" value="FGF BINDING PROTEIN-RELATED"/>
    <property type="match status" value="1"/>
</dbReference>
<feature type="chain" id="PRO_5045744887" evidence="8">
    <location>
        <begin position="24"/>
        <end position="236"/>
    </location>
</feature>
<feature type="region of interest" description="Disordered" evidence="7">
    <location>
        <begin position="165"/>
        <end position="195"/>
    </location>
</feature>
<evidence type="ECO:0000256" key="5">
    <source>
        <dbReference type="ARBA" id="ARBA00023157"/>
    </source>
</evidence>
<comment type="subcellular location">
    <subcellularLocation>
        <location evidence="1">Secreted</location>
    </subcellularLocation>
</comment>
<evidence type="ECO:0000256" key="1">
    <source>
        <dbReference type="ARBA" id="ARBA00004613"/>
    </source>
</evidence>
<evidence type="ECO:0000256" key="4">
    <source>
        <dbReference type="ARBA" id="ARBA00022729"/>
    </source>
</evidence>
<comment type="similarity">
    <text evidence="2">Belongs to the fibroblast growth factor-binding protein family.</text>
</comment>
<dbReference type="GeneID" id="103601096"/>
<keyword evidence="4 8" id="KW-0732">Signal</keyword>
<feature type="compositionally biased region" description="Polar residues" evidence="7">
    <location>
        <begin position="184"/>
        <end position="195"/>
    </location>
</feature>
<name>A0ABM0RSV4_GALVR</name>
<protein>
    <submittedName>
        <fullName evidence="10">Fibroblast growth factor-binding protein 1-like</fullName>
    </submittedName>
</protein>
<dbReference type="Pfam" id="PF06473">
    <property type="entry name" value="FGF-BP1"/>
    <property type="match status" value="1"/>
</dbReference>
<organism evidence="9 10">
    <name type="scientific">Galeopterus variegatus</name>
    <name type="common">Malayan flying lemur</name>
    <name type="synonym">Cynocephalus variegatus</name>
    <dbReference type="NCBI Taxonomy" id="482537"/>
    <lineage>
        <taxon>Eukaryota</taxon>
        <taxon>Metazoa</taxon>
        <taxon>Chordata</taxon>
        <taxon>Craniata</taxon>
        <taxon>Vertebrata</taxon>
        <taxon>Euteleostomi</taxon>
        <taxon>Mammalia</taxon>
        <taxon>Eutheria</taxon>
        <taxon>Euarchontoglires</taxon>
        <taxon>Dermoptera</taxon>
        <taxon>Cynocephalidae</taxon>
        <taxon>Galeopterus</taxon>
    </lineage>
</organism>